<keyword evidence="3" id="KW-0378">Hydrolase</keyword>
<proteinExistence type="predicted"/>
<evidence type="ECO:0000313" key="4">
    <source>
        <dbReference type="Proteomes" id="UP000536835"/>
    </source>
</evidence>
<dbReference type="Gene3D" id="2.40.70.10">
    <property type="entry name" value="Acid Proteases"/>
    <property type="match status" value="1"/>
</dbReference>
<dbReference type="PANTHER" id="PTHR38037">
    <property type="entry name" value="ZN_PROTEASE DOMAIN-CONTAINING PROTEIN"/>
    <property type="match status" value="1"/>
</dbReference>
<evidence type="ECO:0000256" key="1">
    <source>
        <dbReference type="SAM" id="SignalP"/>
    </source>
</evidence>
<keyword evidence="3" id="KW-0645">Protease</keyword>
<organism evidence="3 4">
    <name type="scientific">Parvularcula mediterranea</name>
    <dbReference type="NCBI Taxonomy" id="2732508"/>
    <lineage>
        <taxon>Bacteria</taxon>
        <taxon>Pseudomonadati</taxon>
        <taxon>Pseudomonadota</taxon>
        <taxon>Alphaproteobacteria</taxon>
        <taxon>Parvularculales</taxon>
        <taxon>Parvularculaceae</taxon>
        <taxon>Parvularcula</taxon>
    </lineage>
</organism>
<dbReference type="SUPFAM" id="SSF50630">
    <property type="entry name" value="Acid proteases"/>
    <property type="match status" value="1"/>
</dbReference>
<dbReference type="EMBL" id="JABFCX010000002">
    <property type="protein sequence ID" value="NNU15733.1"/>
    <property type="molecule type" value="Genomic_DNA"/>
</dbReference>
<dbReference type="InterPro" id="IPR008503">
    <property type="entry name" value="Asp_endopeptidase"/>
</dbReference>
<dbReference type="PANTHER" id="PTHR38037:SF2">
    <property type="entry name" value="ATP-DEPENDENT ZINC PROTEASE DOMAIN-CONTAINING PROTEIN-RELATED"/>
    <property type="match status" value="1"/>
</dbReference>
<sequence length="174" mass="19100">MLRRTAIASFIVFAGAGSSFATDEDVPEKRSLSIIGEVERVHLADAGLSFAARIDTGATSTSIDARNIEEFERDGDPWVRFEVRTNDDDSAALERKVVDRVDIVSAGDTEDERLVVELELCLSDVLRTVEVNLADRKGLNYRLLVGRDLLSDGGFLVNVAQKFSHEPTCDGIID</sequence>
<dbReference type="GO" id="GO:0006508">
    <property type="term" value="P:proteolysis"/>
    <property type="evidence" value="ECO:0007669"/>
    <property type="project" value="UniProtKB-KW"/>
</dbReference>
<feature type="chain" id="PRO_5030955659" evidence="1">
    <location>
        <begin position="22"/>
        <end position="174"/>
    </location>
</feature>
<evidence type="ECO:0000313" key="3">
    <source>
        <dbReference type="EMBL" id="NNU15733.1"/>
    </source>
</evidence>
<dbReference type="GO" id="GO:0008233">
    <property type="term" value="F:peptidase activity"/>
    <property type="evidence" value="ECO:0007669"/>
    <property type="project" value="UniProtKB-KW"/>
</dbReference>
<gene>
    <name evidence="3" type="ORF">HK107_05295</name>
</gene>
<protein>
    <submittedName>
        <fullName evidence="3">ATP-dependent zinc protease</fullName>
    </submittedName>
</protein>
<dbReference type="Pfam" id="PF05618">
    <property type="entry name" value="Zn_protease"/>
    <property type="match status" value="1"/>
</dbReference>
<feature type="signal peptide" evidence="1">
    <location>
        <begin position="1"/>
        <end position="21"/>
    </location>
</feature>
<reference evidence="3 4" key="1">
    <citation type="submission" date="2020-05" db="EMBL/GenBank/DDBJ databases">
        <title>Parvularcula mediterraneae sp. nov., isolated from polypropylene straw from shallow seawater of the seashore of Laganas in Zakynthos island, Greece.</title>
        <authorList>
            <person name="Szabo I."/>
            <person name="Al-Omari J."/>
            <person name="Rado J."/>
            <person name="Szerdahelyi G.S."/>
        </authorList>
    </citation>
    <scope>NUCLEOTIDE SEQUENCE [LARGE SCALE GENOMIC DNA]</scope>
    <source>
        <strain evidence="3 4">ZS-1/3</strain>
    </source>
</reference>
<keyword evidence="4" id="KW-1185">Reference proteome</keyword>
<feature type="domain" description="Retropepsin-like aspartic endopeptidase" evidence="2">
    <location>
        <begin position="34"/>
        <end position="165"/>
    </location>
</feature>
<dbReference type="RefSeq" id="WP_173197390.1">
    <property type="nucleotide sequence ID" value="NZ_JABFCX010000002.1"/>
</dbReference>
<keyword evidence="1" id="KW-0732">Signal</keyword>
<evidence type="ECO:0000259" key="2">
    <source>
        <dbReference type="Pfam" id="PF05618"/>
    </source>
</evidence>
<comment type="caution">
    <text evidence="3">The sequence shown here is derived from an EMBL/GenBank/DDBJ whole genome shotgun (WGS) entry which is preliminary data.</text>
</comment>
<dbReference type="Proteomes" id="UP000536835">
    <property type="component" value="Unassembled WGS sequence"/>
</dbReference>
<dbReference type="InterPro" id="IPR021109">
    <property type="entry name" value="Peptidase_aspartic_dom_sf"/>
</dbReference>
<name>A0A7Y3RKH5_9PROT</name>
<dbReference type="AlphaFoldDB" id="A0A7Y3RKH5"/>
<accession>A0A7Y3RKH5</accession>